<dbReference type="InterPro" id="IPR002083">
    <property type="entry name" value="MATH/TRAF_dom"/>
</dbReference>
<gene>
    <name evidence="2" type="ORF">EUTSA_v10029340mg</name>
</gene>
<dbReference type="Proteomes" id="UP000030689">
    <property type="component" value="Unassembled WGS sequence"/>
</dbReference>
<name>V4L4P6_EUTSA</name>
<feature type="non-terminal residue" evidence="2">
    <location>
        <position position="1"/>
    </location>
</feature>
<feature type="domain" description="MATH" evidence="1">
    <location>
        <begin position="7"/>
        <end position="131"/>
    </location>
</feature>
<dbReference type="KEGG" id="eus:EUTSA_v10029340mg"/>
<proteinExistence type="predicted"/>
<dbReference type="AlphaFoldDB" id="V4L4P6"/>
<feature type="domain" description="MATH" evidence="1">
    <location>
        <begin position="155"/>
        <end position="243"/>
    </location>
</feature>
<sequence length="243" mass="28549">SWRERPLSSYSIKVKILSQLQSSTCFSDGKYQFRRFFSGGYNWRMIIYPKGNENDNGSGTSLMFTQPMEVFADIRFFVFNKQKNKYFTIQTVQFNTLRTMWGLPQVLPLDTFNDHKNGYIFDGDHCEFATMISFGHKLNYPTKWEIISFGHKLPFLKFSWIVKNFSQPTENPYASSNFSMGGKNWILKLYPKDYSTEDGKWLSIYLFLADGEVLKEDEKIYVQADLKVEDPRGSDHLIKERML</sequence>
<evidence type="ECO:0000313" key="2">
    <source>
        <dbReference type="EMBL" id="ESQ38614.1"/>
    </source>
</evidence>
<dbReference type="PANTHER" id="PTHR46162:SF65">
    <property type="entry name" value="F9D12.8 PROTEIN-RELATED"/>
    <property type="match status" value="1"/>
</dbReference>
<dbReference type="eggNOG" id="KOG1987">
    <property type="taxonomic scope" value="Eukaryota"/>
</dbReference>
<dbReference type="EMBL" id="KI517537">
    <property type="protein sequence ID" value="ESQ38614.1"/>
    <property type="molecule type" value="Genomic_DNA"/>
</dbReference>
<dbReference type="Gene3D" id="2.60.210.10">
    <property type="entry name" value="Apoptosis, Tumor Necrosis Factor Receptor Associated Protein 2, Chain A"/>
    <property type="match status" value="2"/>
</dbReference>
<evidence type="ECO:0000259" key="1">
    <source>
        <dbReference type="PROSITE" id="PS50144"/>
    </source>
</evidence>
<dbReference type="CDD" id="cd00121">
    <property type="entry name" value="MATH"/>
    <property type="match status" value="2"/>
</dbReference>
<dbReference type="PROSITE" id="PS50144">
    <property type="entry name" value="MATH"/>
    <property type="match status" value="2"/>
</dbReference>
<organism evidence="2 3">
    <name type="scientific">Eutrema salsugineum</name>
    <name type="common">Saltwater cress</name>
    <name type="synonym">Sisymbrium salsugineum</name>
    <dbReference type="NCBI Taxonomy" id="72664"/>
    <lineage>
        <taxon>Eukaryota</taxon>
        <taxon>Viridiplantae</taxon>
        <taxon>Streptophyta</taxon>
        <taxon>Embryophyta</taxon>
        <taxon>Tracheophyta</taxon>
        <taxon>Spermatophyta</taxon>
        <taxon>Magnoliopsida</taxon>
        <taxon>eudicotyledons</taxon>
        <taxon>Gunneridae</taxon>
        <taxon>Pentapetalae</taxon>
        <taxon>rosids</taxon>
        <taxon>malvids</taxon>
        <taxon>Brassicales</taxon>
        <taxon>Brassicaceae</taxon>
        <taxon>Eutremeae</taxon>
        <taxon>Eutrema</taxon>
    </lineage>
</organism>
<accession>V4L4P6</accession>
<evidence type="ECO:0000313" key="3">
    <source>
        <dbReference type="Proteomes" id="UP000030689"/>
    </source>
</evidence>
<dbReference type="SUPFAM" id="SSF49599">
    <property type="entry name" value="TRAF domain-like"/>
    <property type="match status" value="2"/>
</dbReference>
<protein>
    <recommendedName>
        <fullName evidence="1">MATH domain-containing protein</fullName>
    </recommendedName>
</protein>
<dbReference type="InterPro" id="IPR008974">
    <property type="entry name" value="TRAF-like"/>
</dbReference>
<dbReference type="Pfam" id="PF22486">
    <property type="entry name" value="MATH_2"/>
    <property type="match status" value="2"/>
</dbReference>
<dbReference type="PANTHER" id="PTHR46162">
    <property type="entry name" value="TRAF-LIKE FAMILY PROTEIN"/>
    <property type="match status" value="1"/>
</dbReference>
<dbReference type="Gramene" id="ESQ38614">
    <property type="protein sequence ID" value="ESQ38614"/>
    <property type="gene ID" value="EUTSA_v10029340mg"/>
</dbReference>
<keyword evidence="3" id="KW-1185">Reference proteome</keyword>
<reference evidence="2 3" key="1">
    <citation type="journal article" date="2013" name="Front. Plant Sci.">
        <title>The Reference Genome of the Halophytic Plant Eutrema salsugineum.</title>
        <authorList>
            <person name="Yang R."/>
            <person name="Jarvis D.E."/>
            <person name="Chen H."/>
            <person name="Beilstein M.A."/>
            <person name="Grimwood J."/>
            <person name="Jenkins J."/>
            <person name="Shu S."/>
            <person name="Prochnik S."/>
            <person name="Xin M."/>
            <person name="Ma C."/>
            <person name="Schmutz J."/>
            <person name="Wing R.A."/>
            <person name="Mitchell-Olds T."/>
            <person name="Schumaker K.S."/>
            <person name="Wang X."/>
        </authorList>
    </citation>
    <scope>NUCLEOTIDE SEQUENCE [LARGE SCALE GENOMIC DNA]</scope>
</reference>